<dbReference type="Proteomes" id="UP000799438">
    <property type="component" value="Unassembled WGS sequence"/>
</dbReference>
<gene>
    <name evidence="3" type="ORF">K452DRAFT_288744</name>
</gene>
<dbReference type="GeneID" id="54298214"/>
<keyword evidence="4" id="KW-1185">Reference proteome</keyword>
<name>A0A6A6B9E3_9PEZI</name>
<dbReference type="CDD" id="cd09917">
    <property type="entry name" value="F-box_SF"/>
    <property type="match status" value="1"/>
</dbReference>
<feature type="compositionally biased region" description="Acidic residues" evidence="1">
    <location>
        <begin position="500"/>
        <end position="539"/>
    </location>
</feature>
<evidence type="ECO:0000259" key="2">
    <source>
        <dbReference type="PROSITE" id="PS50181"/>
    </source>
</evidence>
<protein>
    <recommendedName>
        <fullName evidence="2">F-box domain-containing protein</fullName>
    </recommendedName>
</protein>
<feature type="region of interest" description="Disordered" evidence="1">
    <location>
        <begin position="485"/>
        <end position="539"/>
    </location>
</feature>
<dbReference type="AlphaFoldDB" id="A0A6A6B9E3"/>
<organism evidence="3 4">
    <name type="scientific">Aplosporella prunicola CBS 121167</name>
    <dbReference type="NCBI Taxonomy" id="1176127"/>
    <lineage>
        <taxon>Eukaryota</taxon>
        <taxon>Fungi</taxon>
        <taxon>Dikarya</taxon>
        <taxon>Ascomycota</taxon>
        <taxon>Pezizomycotina</taxon>
        <taxon>Dothideomycetes</taxon>
        <taxon>Dothideomycetes incertae sedis</taxon>
        <taxon>Botryosphaeriales</taxon>
        <taxon>Aplosporellaceae</taxon>
        <taxon>Aplosporella</taxon>
    </lineage>
</organism>
<sequence length="539" mass="63408">MDELPDELIELIFESCDFKSYKSLRLTCKNLARVVVPRIYEHVHCGLFPKNLERLRNISTHPELRHMVRRFTFHGELLPHYNTKKEWERQIDLRPSFKSFFDVYCKKAGLSDEIMALPGYWEENREYRRAALEVYEGIPRYRHTKDELTACWDNYQKYRMEQDVWGPLSSRMFSNALARLPNLRDAAMVTGRFGEVKKHGPVWGELLREILQGPEDWKYIPAREHDNLRVHSQLEGVRQLTDLLEALCNRKSSNPSEHVQSLEFFTGNEVFWIQRSDGEVIVPHCYTREELLASSNGAYPRIYAMRGAFEHLKKLDLTICFLIFEDDVESITEGMKTFLREARVLEELRFEWSEENLIGLVTNEPLCDPLEDLEDVYWPRLRSLHLSFTTKERNLLALFKRHAATLRDLSLKDMFIAQAQGTWKNVIEQLPKVLKLETIYLEALWDYTWEGKGACLFEWYEGGAYELSIINYCLHGGPPPIIYPEEWNKLHPDDPAPTADLEDEDDEWDDEDEDDDDDDEGTSEESSQEESEWEDDDDD</sequence>
<dbReference type="Pfam" id="PF00646">
    <property type="entry name" value="F-box"/>
    <property type="match status" value="1"/>
</dbReference>
<dbReference type="InterPro" id="IPR001810">
    <property type="entry name" value="F-box_dom"/>
</dbReference>
<dbReference type="InterPro" id="IPR036047">
    <property type="entry name" value="F-box-like_dom_sf"/>
</dbReference>
<dbReference type="SUPFAM" id="SSF81383">
    <property type="entry name" value="F-box domain"/>
    <property type="match status" value="1"/>
</dbReference>
<dbReference type="EMBL" id="ML995489">
    <property type="protein sequence ID" value="KAF2140646.1"/>
    <property type="molecule type" value="Genomic_DNA"/>
</dbReference>
<proteinExistence type="predicted"/>
<dbReference type="PROSITE" id="PS50181">
    <property type="entry name" value="FBOX"/>
    <property type="match status" value="1"/>
</dbReference>
<dbReference type="OrthoDB" id="5422579at2759"/>
<evidence type="ECO:0000256" key="1">
    <source>
        <dbReference type="SAM" id="MobiDB-lite"/>
    </source>
</evidence>
<accession>A0A6A6B9E3</accession>
<reference evidence="3" key="1">
    <citation type="journal article" date="2020" name="Stud. Mycol.">
        <title>101 Dothideomycetes genomes: a test case for predicting lifestyles and emergence of pathogens.</title>
        <authorList>
            <person name="Haridas S."/>
            <person name="Albert R."/>
            <person name="Binder M."/>
            <person name="Bloem J."/>
            <person name="Labutti K."/>
            <person name="Salamov A."/>
            <person name="Andreopoulos B."/>
            <person name="Baker S."/>
            <person name="Barry K."/>
            <person name="Bills G."/>
            <person name="Bluhm B."/>
            <person name="Cannon C."/>
            <person name="Castanera R."/>
            <person name="Culley D."/>
            <person name="Daum C."/>
            <person name="Ezra D."/>
            <person name="Gonzalez J."/>
            <person name="Henrissat B."/>
            <person name="Kuo A."/>
            <person name="Liang C."/>
            <person name="Lipzen A."/>
            <person name="Lutzoni F."/>
            <person name="Magnuson J."/>
            <person name="Mondo S."/>
            <person name="Nolan M."/>
            <person name="Ohm R."/>
            <person name="Pangilinan J."/>
            <person name="Park H.-J."/>
            <person name="Ramirez L."/>
            <person name="Alfaro M."/>
            <person name="Sun H."/>
            <person name="Tritt A."/>
            <person name="Yoshinaga Y."/>
            <person name="Zwiers L.-H."/>
            <person name="Turgeon B."/>
            <person name="Goodwin S."/>
            <person name="Spatafora J."/>
            <person name="Crous P."/>
            <person name="Grigoriev I."/>
        </authorList>
    </citation>
    <scope>NUCLEOTIDE SEQUENCE</scope>
    <source>
        <strain evidence="3">CBS 121167</strain>
    </source>
</reference>
<dbReference type="SMART" id="SM00256">
    <property type="entry name" value="FBOX"/>
    <property type="match status" value="1"/>
</dbReference>
<evidence type="ECO:0000313" key="3">
    <source>
        <dbReference type="EMBL" id="KAF2140646.1"/>
    </source>
</evidence>
<feature type="domain" description="F-box" evidence="2">
    <location>
        <begin position="1"/>
        <end position="43"/>
    </location>
</feature>
<dbReference type="RefSeq" id="XP_033396359.1">
    <property type="nucleotide sequence ID" value="XM_033540718.1"/>
</dbReference>
<dbReference type="InterPro" id="IPR032675">
    <property type="entry name" value="LRR_dom_sf"/>
</dbReference>
<evidence type="ECO:0000313" key="4">
    <source>
        <dbReference type="Proteomes" id="UP000799438"/>
    </source>
</evidence>
<dbReference type="Gene3D" id="3.80.10.10">
    <property type="entry name" value="Ribonuclease Inhibitor"/>
    <property type="match status" value="1"/>
</dbReference>